<reference evidence="3" key="1">
    <citation type="journal article" date="2020" name="mSystems">
        <title>Genome- and Community-Level Interaction Insights into Carbon Utilization and Element Cycling Functions of Hydrothermarchaeota in Hydrothermal Sediment.</title>
        <authorList>
            <person name="Zhou Z."/>
            <person name="Liu Y."/>
            <person name="Xu W."/>
            <person name="Pan J."/>
            <person name="Luo Z.H."/>
            <person name="Li M."/>
        </authorList>
    </citation>
    <scope>NUCLEOTIDE SEQUENCE [LARGE SCALE GENOMIC DNA]</scope>
    <source>
        <strain evidence="3">SpSt-381</strain>
    </source>
</reference>
<evidence type="ECO:0000256" key="2">
    <source>
        <dbReference type="SAM" id="Phobius"/>
    </source>
</evidence>
<evidence type="ECO:0000256" key="1">
    <source>
        <dbReference type="SAM" id="MobiDB-lite"/>
    </source>
</evidence>
<proteinExistence type="predicted"/>
<feature type="transmembrane region" description="Helical" evidence="2">
    <location>
        <begin position="333"/>
        <end position="351"/>
    </location>
</feature>
<feature type="transmembrane region" description="Helical" evidence="2">
    <location>
        <begin position="282"/>
        <end position="299"/>
    </location>
</feature>
<accession>A0A832MLY6</accession>
<evidence type="ECO:0008006" key="4">
    <source>
        <dbReference type="Google" id="ProtNLM"/>
    </source>
</evidence>
<gene>
    <name evidence="3" type="ORF">ENR23_02585</name>
</gene>
<feature type="region of interest" description="Disordered" evidence="1">
    <location>
        <begin position="1"/>
        <end position="21"/>
    </location>
</feature>
<evidence type="ECO:0000313" key="3">
    <source>
        <dbReference type="EMBL" id="HGZ42308.1"/>
    </source>
</evidence>
<sequence length="588" mass="60782">MPGEVARTRRGRPPAPRGPAWPAGPAGHALAFAPAVAAAALVHGPALFSYFALDDIGALARVRGLEPTPWPAPRPIANVLAWHALHAAFGADPLPYFALLFALHLAACALVYAMALAAARTPWAAGLAAVLFASSSIAFTPLRWFSAVGDVLVVVFGGAAALLVRAAAARGRTGPAWLAAGAVLLAMLSKETAAALPLALLAALWRPGAARGWWRPALPSLGAAAAFVAAFVAAVRATPYGGPAYAFDLSPRHLATNLATYLAWTVRLDVPIRDLVASAQPAAWPAGIAAGAALLALAWPPWAAARAGERAGLAWWLALLAPVLVLGRQTYLYYLYAPWAGLCVALAALAARLARRLPARAGPVAAAAIAVAFTGVEFASVRARAAARVGDLPVDRTVSAGTTLRHAVEGLRAAGVAAGDSVGFVNPWPRAYVDRAGGTLAVRRRPSGGASYLPFAAALQGGRAIAVLMPGVRVLGFEESIPAAWGEARIFQFENDGRLTALGRGPDALAAYAGALTAAGRWDLLEDLSRRRLAAGDASPDPAFDLLYAIAGQGRDAEARAAAAAFVRAFPDDRRSARLDSMLRRAAR</sequence>
<feature type="transmembrane region" description="Helical" evidence="2">
    <location>
        <begin position="176"/>
        <end position="205"/>
    </location>
</feature>
<dbReference type="EMBL" id="DSQF01000004">
    <property type="protein sequence ID" value="HGZ42308.1"/>
    <property type="molecule type" value="Genomic_DNA"/>
</dbReference>
<protein>
    <recommendedName>
        <fullName evidence="4">Glycosyltransferase RgtA/B/C/D-like domain-containing protein</fullName>
    </recommendedName>
</protein>
<feature type="transmembrane region" description="Helical" evidence="2">
    <location>
        <begin position="29"/>
        <end position="53"/>
    </location>
</feature>
<organism evidence="3">
    <name type="scientific">Eiseniibacteriota bacterium</name>
    <dbReference type="NCBI Taxonomy" id="2212470"/>
    <lineage>
        <taxon>Bacteria</taxon>
        <taxon>Candidatus Eiseniibacteriota</taxon>
    </lineage>
</organism>
<dbReference type="AlphaFoldDB" id="A0A832MLY6"/>
<keyword evidence="2" id="KW-0472">Membrane</keyword>
<feature type="transmembrane region" description="Helical" evidence="2">
    <location>
        <begin position="311"/>
        <end position="327"/>
    </location>
</feature>
<feature type="transmembrane region" description="Helical" evidence="2">
    <location>
        <begin position="217"/>
        <end position="235"/>
    </location>
</feature>
<feature type="transmembrane region" description="Helical" evidence="2">
    <location>
        <begin position="96"/>
        <end position="117"/>
    </location>
</feature>
<feature type="transmembrane region" description="Helical" evidence="2">
    <location>
        <begin position="151"/>
        <end position="170"/>
    </location>
</feature>
<comment type="caution">
    <text evidence="3">The sequence shown here is derived from an EMBL/GenBank/DDBJ whole genome shotgun (WGS) entry which is preliminary data.</text>
</comment>
<feature type="transmembrane region" description="Helical" evidence="2">
    <location>
        <begin position="123"/>
        <end position="144"/>
    </location>
</feature>
<keyword evidence="2" id="KW-0812">Transmembrane</keyword>
<keyword evidence="2" id="KW-1133">Transmembrane helix</keyword>
<name>A0A832MLY6_UNCEI</name>